<protein>
    <submittedName>
        <fullName evidence="4">Uncharacterized protein</fullName>
    </submittedName>
</protein>
<evidence type="ECO:0000256" key="3">
    <source>
        <dbReference type="SAM" id="MobiDB-lite"/>
    </source>
</evidence>
<dbReference type="SUPFAM" id="SSF53067">
    <property type="entry name" value="Actin-like ATPase domain"/>
    <property type="match status" value="2"/>
</dbReference>
<name>A0A9W7LDZ8_9STRA</name>
<feature type="compositionally biased region" description="Basic and acidic residues" evidence="3">
    <location>
        <begin position="296"/>
        <end position="305"/>
    </location>
</feature>
<sequence length="441" mass="47825">MFCGDETGAFVADLGYTNSRFGYGGDPDPKLQVPSYVTPGGNVGLSYLHAQRPPLENPTSPISRIYGNPKMPGEVTNWETWEKTWLSAGRQMSCDFPEHPVLLTNPGSIPKGQKETISEIMFEKLGAPGLFIAHTPALTAFSLGRHTALVVDCGGGGNVVSPVIDGMVLGRSQRRNLRGGEAIGKEYWKRIEAKVGRKVAVRTEKGKDGVYGDVSDDYLANLTGDEVVYRDLCIEEVMADFKRCHGYMAQFGSLDLREVKSLIPPSSIYELPDGTPVNVNDSPELFETPEMHYKAEEVGPEKEESIGSMDVEGSSGGADGEKEGGYEDPLLKSLPLHKLAHNALSSSDADARKELLLNVVVSGSGSFFPGFDSRLQKELGGLVPSTYRVKLTAGKHKEERSNAAWVGGSILTSLGSFQQLWLSKQEFEELGSTLGCQRFPG</sequence>
<gene>
    <name evidence="4" type="ORF">TrCOL_g8004</name>
</gene>
<comment type="catalytic activity">
    <reaction evidence="1">
        <text>ATP + H2O = ADP + phosphate + H(+)</text>
        <dbReference type="Rhea" id="RHEA:13065"/>
        <dbReference type="ChEBI" id="CHEBI:15377"/>
        <dbReference type="ChEBI" id="CHEBI:15378"/>
        <dbReference type="ChEBI" id="CHEBI:30616"/>
        <dbReference type="ChEBI" id="CHEBI:43474"/>
        <dbReference type="ChEBI" id="CHEBI:456216"/>
    </reaction>
</comment>
<proteinExistence type="inferred from homology"/>
<dbReference type="OrthoDB" id="5132116at2759"/>
<reference evidence="5" key="1">
    <citation type="journal article" date="2023" name="Commun. Biol.">
        <title>Genome analysis of Parmales, the sister group of diatoms, reveals the evolutionary specialization of diatoms from phago-mixotrophs to photoautotrophs.</title>
        <authorList>
            <person name="Ban H."/>
            <person name="Sato S."/>
            <person name="Yoshikawa S."/>
            <person name="Yamada K."/>
            <person name="Nakamura Y."/>
            <person name="Ichinomiya M."/>
            <person name="Sato N."/>
            <person name="Blanc-Mathieu R."/>
            <person name="Endo H."/>
            <person name="Kuwata A."/>
            <person name="Ogata H."/>
        </authorList>
    </citation>
    <scope>NUCLEOTIDE SEQUENCE [LARGE SCALE GENOMIC DNA]</scope>
</reference>
<dbReference type="EMBL" id="BRYA01000324">
    <property type="protein sequence ID" value="GMI47034.1"/>
    <property type="molecule type" value="Genomic_DNA"/>
</dbReference>
<keyword evidence="5" id="KW-1185">Reference proteome</keyword>
<organism evidence="4 5">
    <name type="scientific">Triparma columacea</name>
    <dbReference type="NCBI Taxonomy" id="722753"/>
    <lineage>
        <taxon>Eukaryota</taxon>
        <taxon>Sar</taxon>
        <taxon>Stramenopiles</taxon>
        <taxon>Ochrophyta</taxon>
        <taxon>Bolidophyceae</taxon>
        <taxon>Parmales</taxon>
        <taxon>Triparmaceae</taxon>
        <taxon>Triparma</taxon>
    </lineage>
</organism>
<dbReference type="PANTHER" id="PTHR11937">
    <property type="entry name" value="ACTIN"/>
    <property type="match status" value="1"/>
</dbReference>
<dbReference type="AlphaFoldDB" id="A0A9W7LDZ8"/>
<dbReference type="Gene3D" id="3.90.640.10">
    <property type="entry name" value="Actin, Chain A, domain 4"/>
    <property type="match status" value="1"/>
</dbReference>
<dbReference type="SMART" id="SM00268">
    <property type="entry name" value="ACTIN"/>
    <property type="match status" value="1"/>
</dbReference>
<comment type="caution">
    <text evidence="4">The sequence shown here is derived from an EMBL/GenBank/DDBJ whole genome shotgun (WGS) entry which is preliminary data.</text>
</comment>
<feature type="region of interest" description="Disordered" evidence="3">
    <location>
        <begin position="296"/>
        <end position="325"/>
    </location>
</feature>
<accession>A0A9W7LDZ8</accession>
<comment type="similarity">
    <text evidence="2">Belongs to the actin family.</text>
</comment>
<dbReference type="Gene3D" id="3.30.420.40">
    <property type="match status" value="2"/>
</dbReference>
<evidence type="ECO:0000313" key="5">
    <source>
        <dbReference type="Proteomes" id="UP001165065"/>
    </source>
</evidence>
<dbReference type="InterPro" id="IPR043129">
    <property type="entry name" value="ATPase_NBD"/>
</dbReference>
<evidence type="ECO:0000256" key="2">
    <source>
        <dbReference type="RuleBase" id="RU000487"/>
    </source>
</evidence>
<evidence type="ECO:0000313" key="4">
    <source>
        <dbReference type="EMBL" id="GMI47034.1"/>
    </source>
</evidence>
<dbReference type="InterPro" id="IPR004000">
    <property type="entry name" value="Actin"/>
</dbReference>
<dbReference type="Pfam" id="PF00022">
    <property type="entry name" value="Actin"/>
    <property type="match status" value="1"/>
</dbReference>
<dbReference type="Proteomes" id="UP001165065">
    <property type="component" value="Unassembled WGS sequence"/>
</dbReference>
<evidence type="ECO:0000256" key="1">
    <source>
        <dbReference type="ARBA" id="ARBA00049360"/>
    </source>
</evidence>